<evidence type="ECO:0000256" key="1">
    <source>
        <dbReference type="SAM" id="SignalP"/>
    </source>
</evidence>
<dbReference type="Proteomes" id="UP000588068">
    <property type="component" value="Unassembled WGS sequence"/>
</dbReference>
<dbReference type="AlphaFoldDB" id="A0A841HFL9"/>
<sequence length="542" mass="59582">MQQSRGLRAAVVLALMAVSSPTLAQTSTQSFDEVRNTVINLLEALVQKGVMTREQAESMVASAQAKASATAKAQSDRDAAEAGAVRVTYVPETVRQQIGQEVSARIKDDVTQQVVAQAQADGWGVPGALPEWIKNVRLYGDVRSRFESDTYADDNATNVYLNFNEVNAAGGVGRAGVDALLNTTEDRHRLVGRLRTGAMVQLGNSFALDFRLTGGNALSAVSTNQTLGNYGGRWQFNVDKAAVLWNPVNSAKDREMDVRFGRFSNPFVTNNELLWDNDVTFEGLSATYAMDFFGTSSERMERGLFLTLGAFSLQEVELSKDDKWLYGAQLGTQIGFGTDSFLRFTASYYDYENVTGIRNTLDSDVYDYTAPRFLQKGNTVFDIRNDNDTTTNLYALAGEYSLASANVLLDLGFGRTHVMVGGEYVKNVGWDQDDVAALTGQTIDERVEGYEVGVIVGQPTVAALWDWRAFMLYRYLERDAVLDAFTDSDFHLGGTDAKGYQLGFDLGLARGAWVRLRYLSANEVDGPPLGIDVWQLDVNGQF</sequence>
<keyword evidence="1" id="KW-0732">Signal</keyword>
<feature type="signal peptide" evidence="1">
    <location>
        <begin position="1"/>
        <end position="24"/>
    </location>
</feature>
<organism evidence="2 3">
    <name type="scientific">Povalibacter uvarum</name>
    <dbReference type="NCBI Taxonomy" id="732238"/>
    <lineage>
        <taxon>Bacteria</taxon>
        <taxon>Pseudomonadati</taxon>
        <taxon>Pseudomonadota</taxon>
        <taxon>Gammaproteobacteria</taxon>
        <taxon>Steroidobacterales</taxon>
        <taxon>Steroidobacteraceae</taxon>
        <taxon>Povalibacter</taxon>
    </lineage>
</organism>
<dbReference type="RefSeq" id="WP_221303946.1">
    <property type="nucleotide sequence ID" value="NZ_JACHHZ010000001.1"/>
</dbReference>
<evidence type="ECO:0000313" key="2">
    <source>
        <dbReference type="EMBL" id="MBB6091239.1"/>
    </source>
</evidence>
<accession>A0A841HFL9</accession>
<reference evidence="2 3" key="1">
    <citation type="submission" date="2020-08" db="EMBL/GenBank/DDBJ databases">
        <title>Genomic Encyclopedia of Type Strains, Phase IV (KMG-IV): sequencing the most valuable type-strain genomes for metagenomic binning, comparative biology and taxonomic classification.</title>
        <authorList>
            <person name="Goeker M."/>
        </authorList>
    </citation>
    <scope>NUCLEOTIDE SEQUENCE [LARGE SCALE GENOMIC DNA]</scope>
    <source>
        <strain evidence="2 3">DSM 26723</strain>
    </source>
</reference>
<comment type="caution">
    <text evidence="2">The sequence shown here is derived from an EMBL/GenBank/DDBJ whole genome shotgun (WGS) entry which is preliminary data.</text>
</comment>
<dbReference type="InterPro" id="IPR032638">
    <property type="entry name" value="Porin_5"/>
</dbReference>
<feature type="chain" id="PRO_5032875987" evidence="1">
    <location>
        <begin position="25"/>
        <end position="542"/>
    </location>
</feature>
<name>A0A841HFL9_9GAMM</name>
<protein>
    <submittedName>
        <fullName evidence="2">Polyhydroxyalkanoate synthesis regulator phasin</fullName>
    </submittedName>
</protein>
<keyword evidence="3" id="KW-1185">Reference proteome</keyword>
<dbReference type="Pfam" id="PF16930">
    <property type="entry name" value="Porin_5"/>
    <property type="match status" value="1"/>
</dbReference>
<dbReference type="EMBL" id="JACHHZ010000001">
    <property type="protein sequence ID" value="MBB6091239.1"/>
    <property type="molecule type" value="Genomic_DNA"/>
</dbReference>
<evidence type="ECO:0000313" key="3">
    <source>
        <dbReference type="Proteomes" id="UP000588068"/>
    </source>
</evidence>
<gene>
    <name evidence="2" type="ORF">HNQ60_000085</name>
</gene>
<proteinExistence type="predicted"/>